<accession>A0ABV5G1E7</accession>
<dbReference type="Proteomes" id="UP001589575">
    <property type="component" value="Unassembled WGS sequence"/>
</dbReference>
<evidence type="ECO:0000313" key="2">
    <source>
        <dbReference type="EMBL" id="MFB9072759.1"/>
    </source>
</evidence>
<comment type="caution">
    <text evidence="2">The sequence shown here is derived from an EMBL/GenBank/DDBJ whole genome shotgun (WGS) entry which is preliminary data.</text>
</comment>
<evidence type="ECO:0000313" key="3">
    <source>
        <dbReference type="Proteomes" id="UP001589575"/>
    </source>
</evidence>
<dbReference type="EMBL" id="JBHMFI010000001">
    <property type="protein sequence ID" value="MFB9072759.1"/>
    <property type="molecule type" value="Genomic_DNA"/>
</dbReference>
<feature type="compositionally biased region" description="Low complexity" evidence="1">
    <location>
        <begin position="182"/>
        <end position="192"/>
    </location>
</feature>
<feature type="compositionally biased region" description="Polar residues" evidence="1">
    <location>
        <begin position="118"/>
        <end position="134"/>
    </location>
</feature>
<feature type="region of interest" description="Disordered" evidence="1">
    <location>
        <begin position="23"/>
        <end position="50"/>
    </location>
</feature>
<gene>
    <name evidence="2" type="ORF">ACFFX0_16760</name>
</gene>
<evidence type="ECO:0000256" key="1">
    <source>
        <dbReference type="SAM" id="MobiDB-lite"/>
    </source>
</evidence>
<proteinExistence type="predicted"/>
<feature type="region of interest" description="Disordered" evidence="1">
    <location>
        <begin position="71"/>
        <end position="201"/>
    </location>
</feature>
<name>A0ABV5G1E7_9MICC</name>
<reference evidence="2 3" key="1">
    <citation type="submission" date="2024-09" db="EMBL/GenBank/DDBJ databases">
        <authorList>
            <person name="Sun Q."/>
            <person name="Mori K."/>
        </authorList>
    </citation>
    <scope>NUCLEOTIDE SEQUENCE [LARGE SCALE GENOMIC DNA]</scope>
    <source>
        <strain evidence="2 3">CCM 7609</strain>
    </source>
</reference>
<protein>
    <submittedName>
        <fullName evidence="2">Uncharacterized protein</fullName>
    </submittedName>
</protein>
<sequence>MSGSGPRNRLSPAGILRVTVLKPSAPRPSEPIEWRPCPAPRSDPPAARCAGGPLPVSPFWPCPWPASPWCSVPSASSRSPPSPRNPSPSWWTRGCPMASPRNRWRPLPRGSRWAMSRSPCTWSSANWSGTSTATARPVMRTSCSPSGMIPRIRTSRCMTPPVWPSPGRTMATTTRPPPPSARPSSTTGPSATDPTRSSAPP</sequence>
<organism evidence="2 3">
    <name type="scientific">Citricoccus parietis</name>
    <dbReference type="NCBI Taxonomy" id="592307"/>
    <lineage>
        <taxon>Bacteria</taxon>
        <taxon>Bacillati</taxon>
        <taxon>Actinomycetota</taxon>
        <taxon>Actinomycetes</taxon>
        <taxon>Micrococcales</taxon>
        <taxon>Micrococcaceae</taxon>
        <taxon>Citricoccus</taxon>
    </lineage>
</organism>
<keyword evidence="3" id="KW-1185">Reference proteome</keyword>